<organism evidence="1 2">
    <name type="scientific">Mycolicibacterium porcinum</name>
    <dbReference type="NCBI Taxonomy" id="39693"/>
    <lineage>
        <taxon>Bacteria</taxon>
        <taxon>Bacillati</taxon>
        <taxon>Actinomycetota</taxon>
        <taxon>Actinomycetes</taxon>
        <taxon>Mycobacteriales</taxon>
        <taxon>Mycobacteriaceae</taxon>
        <taxon>Mycolicibacterium</taxon>
    </lineage>
</organism>
<evidence type="ECO:0000313" key="1">
    <source>
        <dbReference type="EMBL" id="MEX3742798.1"/>
    </source>
</evidence>
<gene>
    <name evidence="1" type="ORF">ABFW12_31610</name>
</gene>
<dbReference type="EMBL" id="JBDLOU010000118">
    <property type="protein sequence ID" value="MEX3742798.1"/>
    <property type="molecule type" value="Genomic_DNA"/>
</dbReference>
<dbReference type="Proteomes" id="UP001558474">
    <property type="component" value="Unassembled WGS sequence"/>
</dbReference>
<comment type="caution">
    <text evidence="1">The sequence shown here is derived from an EMBL/GenBank/DDBJ whole genome shotgun (WGS) entry which is preliminary data.</text>
</comment>
<sequence length="102" mass="10775">MEIKPEAGKPDEVAVEVQLGVGDRARVHPGTSEEQTGVVVEDFGDDAGLPVDVGGHHIADAARRWAVSLDDGNLVFVDDTDIVADKTDPAALKTQAAQDRDD</sequence>
<dbReference type="RefSeq" id="WP_368574488.1">
    <property type="nucleotide sequence ID" value="NZ_JBDLOU010000118.1"/>
</dbReference>
<proteinExistence type="predicted"/>
<name>A0ABV3VQY6_9MYCO</name>
<accession>A0ABV3VQY6</accession>
<evidence type="ECO:0008006" key="3">
    <source>
        <dbReference type="Google" id="ProtNLM"/>
    </source>
</evidence>
<keyword evidence="2" id="KW-1185">Reference proteome</keyword>
<reference evidence="1 2" key="1">
    <citation type="submission" date="2024-04" db="EMBL/GenBank/DDBJ databases">
        <title>Genomic Markers of Mycobacteria.</title>
        <authorList>
            <person name="Soliman M.S."/>
            <person name="Elkholy A."/>
            <person name="Soliman N.S."/>
            <person name="Abbas A."/>
            <person name="Khayrat S."/>
            <person name="Shawky S."/>
        </authorList>
    </citation>
    <scope>NUCLEOTIDE SEQUENCE [LARGE SCALE GENOMIC DNA]</scope>
    <source>
        <strain evidence="1 2">Egy-CU-AM5</strain>
    </source>
</reference>
<evidence type="ECO:0000313" key="2">
    <source>
        <dbReference type="Proteomes" id="UP001558474"/>
    </source>
</evidence>
<protein>
    <recommendedName>
        <fullName evidence="3">Fe-S cluster assembly protein HesB</fullName>
    </recommendedName>
</protein>